<comment type="similarity">
    <text evidence="1">Belongs to the LysR transcriptional regulatory family.</text>
</comment>
<dbReference type="InterPro" id="IPR036388">
    <property type="entry name" value="WH-like_DNA-bd_sf"/>
</dbReference>
<dbReference type="AlphaFoldDB" id="S3BF45"/>
<dbReference type="Gene3D" id="1.10.10.10">
    <property type="entry name" value="Winged helix-like DNA-binding domain superfamily/Winged helix DNA-binding domain"/>
    <property type="match status" value="1"/>
</dbReference>
<keyword evidence="4" id="KW-0804">Transcription</keyword>
<dbReference type="GeneID" id="64061435"/>
<dbReference type="InterPro" id="IPR050950">
    <property type="entry name" value="HTH-type_LysR_regulators"/>
</dbReference>
<dbReference type="GO" id="GO:0003677">
    <property type="term" value="F:DNA binding"/>
    <property type="evidence" value="ECO:0007669"/>
    <property type="project" value="UniProtKB-KW"/>
</dbReference>
<evidence type="ECO:0000256" key="1">
    <source>
        <dbReference type="ARBA" id="ARBA00009437"/>
    </source>
</evidence>
<dbReference type="STRING" id="1203554.HMPREF1476_00744"/>
<dbReference type="HOGENOM" id="CLU_039613_6_5_4"/>
<proteinExistence type="inferred from homology"/>
<protein>
    <recommendedName>
        <fullName evidence="5">HTH lysR-type domain-containing protein</fullName>
    </recommendedName>
</protein>
<evidence type="ECO:0000256" key="3">
    <source>
        <dbReference type="ARBA" id="ARBA00023125"/>
    </source>
</evidence>
<name>S3BF45_9BURK</name>
<organism evidence="6 7">
    <name type="scientific">Sutterella wadsworthensis HGA0223</name>
    <dbReference type="NCBI Taxonomy" id="1203554"/>
    <lineage>
        <taxon>Bacteria</taxon>
        <taxon>Pseudomonadati</taxon>
        <taxon>Pseudomonadota</taxon>
        <taxon>Betaproteobacteria</taxon>
        <taxon>Burkholderiales</taxon>
        <taxon>Sutterellaceae</taxon>
        <taxon>Sutterella</taxon>
    </lineage>
</organism>
<dbReference type="PANTHER" id="PTHR30419">
    <property type="entry name" value="HTH-TYPE TRANSCRIPTIONAL REGULATOR YBHD"/>
    <property type="match status" value="1"/>
</dbReference>
<dbReference type="InterPro" id="IPR036390">
    <property type="entry name" value="WH_DNA-bd_sf"/>
</dbReference>
<feature type="domain" description="HTH lysR-type" evidence="5">
    <location>
        <begin position="15"/>
        <end position="66"/>
    </location>
</feature>
<keyword evidence="7" id="KW-1185">Reference proteome</keyword>
<dbReference type="PATRIC" id="fig|1203554.3.peg.739"/>
<dbReference type="RefSeq" id="WP_016474084.1">
    <property type="nucleotide sequence ID" value="NZ_KE150480.1"/>
</dbReference>
<comment type="caution">
    <text evidence="6">The sequence shown here is derived from an EMBL/GenBank/DDBJ whole genome shotgun (WGS) entry which is preliminary data.</text>
</comment>
<keyword evidence="3" id="KW-0238">DNA-binding</keyword>
<dbReference type="Pfam" id="PF03466">
    <property type="entry name" value="LysR_substrate"/>
    <property type="match status" value="1"/>
</dbReference>
<accession>S3BF45</accession>
<evidence type="ECO:0000256" key="4">
    <source>
        <dbReference type="ARBA" id="ARBA00023163"/>
    </source>
</evidence>
<evidence type="ECO:0000313" key="6">
    <source>
        <dbReference type="EMBL" id="EPD99938.1"/>
    </source>
</evidence>
<keyword evidence="2" id="KW-0805">Transcription regulation</keyword>
<dbReference type="PROSITE" id="PS50931">
    <property type="entry name" value="HTH_LYSR"/>
    <property type="match status" value="1"/>
</dbReference>
<sequence length="329" mass="37371">MKNVSMNGIFSRNVEIFISLAKTKSFQKTASIFGLSTSSISRELVTLENKLKVTLVDRSCRPLILTPEGRKLLSELIPIMNESQRAVALAREASNFHPSLRIGFIDSFSYDVVPQFITVMQSKISKFICLTGGADRLVERLLSHEVDVILTINPCFEIPDLRRHLLLREPSVLIFPKSQYDFRRYFRSWEDLAHCGLPFIRNYSFSGGGQLESQHLTTHDLKLMGTIQTDNNGLRIKLVSDGKGWAIVRPLTLLQHEKLLSKLTIYSVPSPLIERKVYILGRSNISVDLYRDIVDSLANILNSEVIPRLTEIFSPTIVKSIEVYPYTNK</sequence>
<evidence type="ECO:0000259" key="5">
    <source>
        <dbReference type="PROSITE" id="PS50931"/>
    </source>
</evidence>
<dbReference type="SUPFAM" id="SSF46785">
    <property type="entry name" value="Winged helix' DNA-binding domain"/>
    <property type="match status" value="1"/>
</dbReference>
<dbReference type="Pfam" id="PF00126">
    <property type="entry name" value="HTH_1"/>
    <property type="match status" value="1"/>
</dbReference>
<dbReference type="GO" id="GO:0003700">
    <property type="term" value="F:DNA-binding transcription factor activity"/>
    <property type="evidence" value="ECO:0007669"/>
    <property type="project" value="InterPro"/>
</dbReference>
<dbReference type="InterPro" id="IPR005119">
    <property type="entry name" value="LysR_subst-bd"/>
</dbReference>
<gene>
    <name evidence="6" type="ORF">HMPREF1476_00744</name>
</gene>
<dbReference type="eggNOG" id="COG0583">
    <property type="taxonomic scope" value="Bacteria"/>
</dbReference>
<dbReference type="Gene3D" id="3.40.190.290">
    <property type="match status" value="1"/>
</dbReference>
<dbReference type="Proteomes" id="UP000014400">
    <property type="component" value="Unassembled WGS sequence"/>
</dbReference>
<evidence type="ECO:0000256" key="2">
    <source>
        <dbReference type="ARBA" id="ARBA00023015"/>
    </source>
</evidence>
<dbReference type="SUPFAM" id="SSF53850">
    <property type="entry name" value="Periplasmic binding protein-like II"/>
    <property type="match status" value="1"/>
</dbReference>
<dbReference type="InterPro" id="IPR000847">
    <property type="entry name" value="LysR_HTH_N"/>
</dbReference>
<dbReference type="PANTHER" id="PTHR30419:SF30">
    <property type="entry name" value="LYSR FAMILY TRANSCRIPTIONAL REGULATOR"/>
    <property type="match status" value="1"/>
</dbReference>
<evidence type="ECO:0000313" key="7">
    <source>
        <dbReference type="Proteomes" id="UP000014400"/>
    </source>
</evidence>
<dbReference type="EMBL" id="ATCF01000012">
    <property type="protein sequence ID" value="EPD99938.1"/>
    <property type="molecule type" value="Genomic_DNA"/>
</dbReference>
<reference evidence="6 7" key="1">
    <citation type="submission" date="2013-04" db="EMBL/GenBank/DDBJ databases">
        <title>The Genome Sequence of Sutterella wadsworthensis HGA0223.</title>
        <authorList>
            <consortium name="The Broad Institute Genomics Platform"/>
            <person name="Earl A."/>
            <person name="Ward D."/>
            <person name="Feldgarden M."/>
            <person name="Gevers D."/>
            <person name="Schmidt T.M."/>
            <person name="Dover J."/>
            <person name="Dai D."/>
            <person name="Walker B."/>
            <person name="Young S."/>
            <person name="Zeng Q."/>
            <person name="Gargeya S."/>
            <person name="Fitzgerald M."/>
            <person name="Haas B."/>
            <person name="Abouelleil A."/>
            <person name="Allen A.W."/>
            <person name="Alvarado L."/>
            <person name="Arachchi H.M."/>
            <person name="Berlin A.M."/>
            <person name="Chapman S.B."/>
            <person name="Gainer-Dewar J."/>
            <person name="Goldberg J."/>
            <person name="Griggs A."/>
            <person name="Gujja S."/>
            <person name="Hansen M."/>
            <person name="Howarth C."/>
            <person name="Imamovic A."/>
            <person name="Ireland A."/>
            <person name="Larimer J."/>
            <person name="McCowan C."/>
            <person name="Murphy C."/>
            <person name="Pearson M."/>
            <person name="Poon T.W."/>
            <person name="Priest M."/>
            <person name="Roberts A."/>
            <person name="Saif S."/>
            <person name="Shea T."/>
            <person name="Sisk P."/>
            <person name="Sykes S."/>
            <person name="Wortman J."/>
            <person name="Nusbaum C."/>
            <person name="Birren B."/>
        </authorList>
    </citation>
    <scope>NUCLEOTIDE SEQUENCE [LARGE SCALE GENOMIC DNA]</scope>
    <source>
        <strain evidence="6 7">HGA0223</strain>
    </source>
</reference>
<dbReference type="CDD" id="cd05466">
    <property type="entry name" value="PBP2_LTTR_substrate"/>
    <property type="match status" value="1"/>
</dbReference>
<dbReference type="GO" id="GO:0005829">
    <property type="term" value="C:cytosol"/>
    <property type="evidence" value="ECO:0007669"/>
    <property type="project" value="TreeGrafter"/>
</dbReference>